<dbReference type="AlphaFoldDB" id="A0ABD0RGY3"/>
<feature type="signal peptide" evidence="2">
    <location>
        <begin position="1"/>
        <end position="16"/>
    </location>
</feature>
<keyword evidence="4" id="KW-1185">Reference proteome</keyword>
<dbReference type="EMBL" id="JAMKFB020000003">
    <property type="protein sequence ID" value="KAL0197807.1"/>
    <property type="molecule type" value="Genomic_DNA"/>
</dbReference>
<gene>
    <name evidence="3" type="ORF">M9458_006347</name>
</gene>
<organism evidence="3 4">
    <name type="scientific">Cirrhinus mrigala</name>
    <name type="common">Mrigala</name>
    <dbReference type="NCBI Taxonomy" id="683832"/>
    <lineage>
        <taxon>Eukaryota</taxon>
        <taxon>Metazoa</taxon>
        <taxon>Chordata</taxon>
        <taxon>Craniata</taxon>
        <taxon>Vertebrata</taxon>
        <taxon>Euteleostomi</taxon>
        <taxon>Actinopterygii</taxon>
        <taxon>Neopterygii</taxon>
        <taxon>Teleostei</taxon>
        <taxon>Ostariophysi</taxon>
        <taxon>Cypriniformes</taxon>
        <taxon>Cyprinidae</taxon>
        <taxon>Labeoninae</taxon>
        <taxon>Labeonini</taxon>
        <taxon>Cirrhinus</taxon>
    </lineage>
</organism>
<accession>A0ABD0RGY3</accession>
<dbReference type="Proteomes" id="UP001529510">
    <property type="component" value="Unassembled WGS sequence"/>
</dbReference>
<name>A0ABD0RGY3_CIRMR</name>
<evidence type="ECO:0000313" key="4">
    <source>
        <dbReference type="Proteomes" id="UP001529510"/>
    </source>
</evidence>
<evidence type="ECO:0000256" key="1">
    <source>
        <dbReference type="ARBA" id="ARBA00022729"/>
    </source>
</evidence>
<dbReference type="PANTHER" id="PTHR46096:SF3">
    <property type="entry name" value="PERFORIN-1"/>
    <property type="match status" value="1"/>
</dbReference>
<evidence type="ECO:0000256" key="2">
    <source>
        <dbReference type="SAM" id="SignalP"/>
    </source>
</evidence>
<comment type="caution">
    <text evidence="3">The sequence shown here is derived from an EMBL/GenBank/DDBJ whole genome shotgun (WGS) entry which is preliminary data.</text>
</comment>
<feature type="chain" id="PRO_5044879159" evidence="2">
    <location>
        <begin position="17"/>
        <end position="170"/>
    </location>
</feature>
<proteinExistence type="predicted"/>
<dbReference type="InterPro" id="IPR052784">
    <property type="entry name" value="Perforin-1_pore-forming"/>
</dbReference>
<reference evidence="3 4" key="1">
    <citation type="submission" date="2024-05" db="EMBL/GenBank/DDBJ databases">
        <title>Genome sequencing and assembly of Indian major carp, Cirrhinus mrigala (Hamilton, 1822).</title>
        <authorList>
            <person name="Mohindra V."/>
            <person name="Chowdhury L.M."/>
            <person name="Lal K."/>
            <person name="Jena J.K."/>
        </authorList>
    </citation>
    <scope>NUCLEOTIDE SEQUENCE [LARGE SCALE GENOMIC DNA]</scope>
    <source>
        <strain evidence="3">CM1030</strain>
        <tissue evidence="3">Blood</tissue>
    </source>
</reference>
<keyword evidence="1 2" id="KW-0732">Signal</keyword>
<evidence type="ECO:0000313" key="3">
    <source>
        <dbReference type="EMBL" id="KAL0197807.1"/>
    </source>
</evidence>
<dbReference type="PANTHER" id="PTHR46096">
    <property type="entry name" value="PERFORIN-1"/>
    <property type="match status" value="1"/>
</dbReference>
<feature type="non-terminal residue" evidence="3">
    <location>
        <position position="170"/>
    </location>
</feature>
<sequence length="170" mass="18817">MWAGLVIYLFLPIVQSCTQGKPNECAEASFAPGSNLAGEGYDVTKMQRKGAFVINTDVWRRKDKSCTLCKNPYMEGAHQKLPTSVVDWRSSKKCSIQISSSLYQSSEELVSASTSSIENNWGANLDIDTNNNKGSFISAGTNSKLAEYSMEKTKRDKYNFASQSISCSFY</sequence>
<protein>
    <submittedName>
        <fullName evidence="3">Uncharacterized protein</fullName>
    </submittedName>
</protein>